<evidence type="ECO:0000313" key="1">
    <source>
        <dbReference type="EMBL" id="PEA86549.1"/>
    </source>
</evidence>
<accession>A0A9X6THW3</accession>
<reference evidence="1 2" key="1">
    <citation type="submission" date="2017-09" db="EMBL/GenBank/DDBJ databases">
        <title>Large-scale bioinformatics analysis of Bacillus genomes uncovers conserved roles of natural products in bacterial physiology.</title>
        <authorList>
            <consortium name="Agbiome Team Llc"/>
            <person name="Bleich R.M."/>
            <person name="Grubbs K.J."/>
            <person name="Santa Maria K.C."/>
            <person name="Allen S.E."/>
            <person name="Farag S."/>
            <person name="Shank E.A."/>
            <person name="Bowers A."/>
        </authorList>
    </citation>
    <scope>NUCLEOTIDE SEQUENCE [LARGE SCALE GENOMIC DNA]</scope>
    <source>
        <strain evidence="1 2">AFS089089</strain>
    </source>
</reference>
<comment type="caution">
    <text evidence="1">The sequence shown here is derived from an EMBL/GenBank/DDBJ whole genome shotgun (WGS) entry which is preliminary data.</text>
</comment>
<protein>
    <submittedName>
        <fullName evidence="1">Uncharacterized protein</fullName>
    </submittedName>
</protein>
<proteinExistence type="predicted"/>
<evidence type="ECO:0000313" key="2">
    <source>
        <dbReference type="Proteomes" id="UP000220702"/>
    </source>
</evidence>
<dbReference type="AlphaFoldDB" id="A0A9X6THW3"/>
<gene>
    <name evidence="1" type="ORF">CON71_29300</name>
</gene>
<name>A0A9X6THW3_BACTU</name>
<sequence length="111" mass="12832">MDYTRNLSLATRDNYSLETWWHNGIHWVHWGGVWGSATTNHIKKQYWNFEKAPGLGVDPHRNISPLKAMDIDKLNPKDYYALTSYAGEVKSEFVKKPDPNIIGEQTTTIRV</sequence>
<dbReference type="Proteomes" id="UP000220702">
    <property type="component" value="Unassembled WGS sequence"/>
</dbReference>
<dbReference type="RefSeq" id="WP_098902624.1">
    <property type="nucleotide sequence ID" value="NZ_NVNL01000068.1"/>
</dbReference>
<dbReference type="EMBL" id="NVNL01000068">
    <property type="protein sequence ID" value="PEA86549.1"/>
    <property type="molecule type" value="Genomic_DNA"/>
</dbReference>
<organism evidence="1 2">
    <name type="scientific">Bacillus thuringiensis</name>
    <dbReference type="NCBI Taxonomy" id="1428"/>
    <lineage>
        <taxon>Bacteria</taxon>
        <taxon>Bacillati</taxon>
        <taxon>Bacillota</taxon>
        <taxon>Bacilli</taxon>
        <taxon>Bacillales</taxon>
        <taxon>Bacillaceae</taxon>
        <taxon>Bacillus</taxon>
        <taxon>Bacillus cereus group</taxon>
    </lineage>
</organism>